<gene>
    <name evidence="11" type="ORF">DXC31_10640</name>
    <name evidence="10" type="ORF">LIQ08_06585</name>
</gene>
<reference evidence="11 12" key="1">
    <citation type="submission" date="2018-08" db="EMBL/GenBank/DDBJ databases">
        <title>A genome reference for cultivated species of the human gut microbiota.</title>
        <authorList>
            <person name="Zou Y."/>
            <person name="Xue W."/>
            <person name="Luo G."/>
        </authorList>
    </citation>
    <scope>NUCLEOTIDE SEQUENCE [LARGE SCALE GENOMIC DNA]</scope>
    <source>
        <strain evidence="11 12">TF01-20-2</strain>
    </source>
</reference>
<dbReference type="SUPFAM" id="SSF90123">
    <property type="entry name" value="ABC transporter transmembrane region"/>
    <property type="match status" value="1"/>
</dbReference>
<dbReference type="EMBL" id="JAJBOM010000006">
    <property type="protein sequence ID" value="MCB5618828.1"/>
    <property type="molecule type" value="Genomic_DNA"/>
</dbReference>
<dbReference type="PROSITE" id="PS00211">
    <property type="entry name" value="ABC_TRANSPORTER_1"/>
    <property type="match status" value="1"/>
</dbReference>
<feature type="transmembrane region" description="Helical" evidence="7">
    <location>
        <begin position="128"/>
        <end position="147"/>
    </location>
</feature>
<sequence>MKKIKWEHILLFFLELLVNMATVGVAILLNALIDAAQISITSQDAHHLQKVLFISILYAVCLGVLIFLSNRYKACYIRKRLLEMRTVLADGTLQSSIANYEETGNASYVTAFNQNFSIIEEKVLQNRISILDSVICIVFAVLVLLYMNPLIAVISIAAMAIPSLLPSLFTKVLGTAQETVMKSTTSYNETVADLLTGYEVIKTYHAEDEMFHKFSKTAKRLDSNKEHFSSLMASVYGLTTLSSVAVQFFIMGLAGFFAVKGYITIGSIVAVTQLTGQVISPAFELSAKISELKSARPVLDTLHTLSHPEIHEKKTGHKLKKHISLRNVSFKYDDRTILKNVSATFEKGKKYAILGKSGSGKSTLLKLIAGYYPEFEGKICTDEIAALPDRLAMIHQKTFLFNDSVRNNLTLWKSYTEHEITEAVKKAGLKVFIENLPQGLDTIIEENGNNFSGGECQRLAIARALLSGKDILLMDEATSSLDEQTANAVENSILSLENITCISVTHRLSPETMQKYSAVLTMDKGELHEYVL</sequence>
<evidence type="ECO:0000256" key="4">
    <source>
        <dbReference type="ARBA" id="ARBA00022840"/>
    </source>
</evidence>
<dbReference type="AlphaFoldDB" id="A0A2N5P1T5"/>
<dbReference type="PANTHER" id="PTHR24221">
    <property type="entry name" value="ATP-BINDING CASSETTE SUB-FAMILY B"/>
    <property type="match status" value="1"/>
</dbReference>
<feature type="transmembrane region" description="Helical" evidence="7">
    <location>
        <begin position="235"/>
        <end position="259"/>
    </location>
</feature>
<dbReference type="GO" id="GO:0016887">
    <property type="term" value="F:ATP hydrolysis activity"/>
    <property type="evidence" value="ECO:0007669"/>
    <property type="project" value="InterPro"/>
</dbReference>
<dbReference type="EMBL" id="QSSX01000024">
    <property type="protein sequence ID" value="RGM22526.1"/>
    <property type="molecule type" value="Genomic_DNA"/>
</dbReference>
<comment type="caution">
    <text evidence="11">The sequence shown here is derived from an EMBL/GenBank/DDBJ whole genome shotgun (WGS) entry which is preliminary data.</text>
</comment>
<evidence type="ECO:0000256" key="3">
    <source>
        <dbReference type="ARBA" id="ARBA00022741"/>
    </source>
</evidence>
<dbReference type="InterPro" id="IPR039421">
    <property type="entry name" value="Type_1_exporter"/>
</dbReference>
<evidence type="ECO:0000256" key="6">
    <source>
        <dbReference type="ARBA" id="ARBA00023136"/>
    </source>
</evidence>
<protein>
    <submittedName>
        <fullName evidence="10 11">ABC transporter ATP-binding protein</fullName>
    </submittedName>
</protein>
<dbReference type="SMART" id="SM00382">
    <property type="entry name" value="AAA"/>
    <property type="match status" value="1"/>
</dbReference>
<keyword evidence="5 7" id="KW-1133">Transmembrane helix</keyword>
<evidence type="ECO:0000313" key="12">
    <source>
        <dbReference type="Proteomes" id="UP000260808"/>
    </source>
</evidence>
<keyword evidence="3" id="KW-0547">Nucleotide-binding</keyword>
<evidence type="ECO:0000256" key="7">
    <source>
        <dbReference type="SAM" id="Phobius"/>
    </source>
</evidence>
<dbReference type="RefSeq" id="WP_009245683.1">
    <property type="nucleotide sequence ID" value="NZ_CABKQB010000012.1"/>
</dbReference>
<dbReference type="Pfam" id="PF00664">
    <property type="entry name" value="ABC_membrane"/>
    <property type="match status" value="1"/>
</dbReference>
<comment type="subcellular location">
    <subcellularLocation>
        <location evidence="1">Cell membrane</location>
        <topology evidence="1">Multi-pass membrane protein</topology>
    </subcellularLocation>
</comment>
<dbReference type="PROSITE" id="PS50893">
    <property type="entry name" value="ABC_TRANSPORTER_2"/>
    <property type="match status" value="1"/>
</dbReference>
<dbReference type="InterPro" id="IPR011527">
    <property type="entry name" value="ABC1_TM_dom"/>
</dbReference>
<dbReference type="InterPro" id="IPR036640">
    <property type="entry name" value="ABC1_TM_sf"/>
</dbReference>
<accession>A0A2N5P1T5</accession>
<evidence type="ECO:0000313" key="11">
    <source>
        <dbReference type="EMBL" id="RGM22526.1"/>
    </source>
</evidence>
<feature type="transmembrane region" description="Helical" evidence="7">
    <location>
        <begin position="153"/>
        <end position="173"/>
    </location>
</feature>
<dbReference type="InterPro" id="IPR017871">
    <property type="entry name" value="ABC_transporter-like_CS"/>
</dbReference>
<keyword evidence="6 7" id="KW-0472">Membrane</keyword>
<dbReference type="GO" id="GO:0005524">
    <property type="term" value="F:ATP binding"/>
    <property type="evidence" value="ECO:0007669"/>
    <property type="project" value="UniProtKB-KW"/>
</dbReference>
<dbReference type="InterPro" id="IPR027417">
    <property type="entry name" value="P-loop_NTPase"/>
</dbReference>
<evidence type="ECO:0000256" key="2">
    <source>
        <dbReference type="ARBA" id="ARBA00022692"/>
    </source>
</evidence>
<dbReference type="Gene3D" id="1.20.1560.10">
    <property type="entry name" value="ABC transporter type 1, transmembrane domain"/>
    <property type="match status" value="1"/>
</dbReference>
<feature type="domain" description="ABC transporter" evidence="8">
    <location>
        <begin position="323"/>
        <end position="531"/>
    </location>
</feature>
<keyword evidence="4 11" id="KW-0067">ATP-binding</keyword>
<evidence type="ECO:0000256" key="5">
    <source>
        <dbReference type="ARBA" id="ARBA00022989"/>
    </source>
</evidence>
<evidence type="ECO:0000259" key="9">
    <source>
        <dbReference type="PROSITE" id="PS50929"/>
    </source>
</evidence>
<dbReference type="Pfam" id="PF00005">
    <property type="entry name" value="ABC_tran"/>
    <property type="match status" value="1"/>
</dbReference>
<dbReference type="Gene3D" id="3.40.50.300">
    <property type="entry name" value="P-loop containing nucleotide triphosphate hydrolases"/>
    <property type="match status" value="1"/>
</dbReference>
<dbReference type="PROSITE" id="PS50929">
    <property type="entry name" value="ABC_TM1F"/>
    <property type="match status" value="1"/>
</dbReference>
<evidence type="ECO:0000313" key="10">
    <source>
        <dbReference type="EMBL" id="MCB5618828.1"/>
    </source>
</evidence>
<dbReference type="InterPro" id="IPR003593">
    <property type="entry name" value="AAA+_ATPase"/>
</dbReference>
<dbReference type="SUPFAM" id="SSF52540">
    <property type="entry name" value="P-loop containing nucleoside triphosphate hydrolases"/>
    <property type="match status" value="1"/>
</dbReference>
<keyword evidence="2 7" id="KW-0812">Transmembrane</keyword>
<organism evidence="11 12">
    <name type="scientific">Mediterraneibacter gnavus</name>
    <name type="common">Ruminococcus gnavus</name>
    <dbReference type="NCBI Taxonomy" id="33038"/>
    <lineage>
        <taxon>Bacteria</taxon>
        <taxon>Bacillati</taxon>
        <taxon>Bacillota</taxon>
        <taxon>Clostridia</taxon>
        <taxon>Lachnospirales</taxon>
        <taxon>Lachnospiraceae</taxon>
        <taxon>Mediterraneibacter</taxon>
    </lineage>
</organism>
<feature type="transmembrane region" description="Helical" evidence="7">
    <location>
        <begin position="9"/>
        <end position="31"/>
    </location>
</feature>
<dbReference type="GO" id="GO:0005886">
    <property type="term" value="C:plasma membrane"/>
    <property type="evidence" value="ECO:0007669"/>
    <property type="project" value="UniProtKB-SubCell"/>
</dbReference>
<name>A0A2N5P1T5_MEDGN</name>
<dbReference type="PANTHER" id="PTHR24221:SF654">
    <property type="entry name" value="ATP-BINDING CASSETTE SUB-FAMILY B MEMBER 6"/>
    <property type="match status" value="1"/>
</dbReference>
<dbReference type="GO" id="GO:0140359">
    <property type="term" value="F:ABC-type transporter activity"/>
    <property type="evidence" value="ECO:0007669"/>
    <property type="project" value="InterPro"/>
</dbReference>
<feature type="transmembrane region" description="Helical" evidence="7">
    <location>
        <begin position="51"/>
        <end position="70"/>
    </location>
</feature>
<dbReference type="Proteomes" id="UP000260808">
    <property type="component" value="Unassembled WGS sequence"/>
</dbReference>
<feature type="domain" description="ABC transmembrane type-1" evidence="9">
    <location>
        <begin position="9"/>
        <end position="294"/>
    </location>
</feature>
<proteinExistence type="predicted"/>
<evidence type="ECO:0000256" key="1">
    <source>
        <dbReference type="ARBA" id="ARBA00004651"/>
    </source>
</evidence>
<reference evidence="10" key="2">
    <citation type="submission" date="2021-10" db="EMBL/GenBank/DDBJ databases">
        <title>Collection of gut derived symbiotic bacterial strains cultured from healthy donors.</title>
        <authorList>
            <person name="Lin H."/>
            <person name="Littmann E."/>
            <person name="Claire K."/>
            <person name="Pamer E."/>
        </authorList>
    </citation>
    <scope>NUCLEOTIDE SEQUENCE</scope>
    <source>
        <strain evidence="10">MSK.23.18</strain>
    </source>
</reference>
<dbReference type="Proteomes" id="UP001297370">
    <property type="component" value="Unassembled WGS sequence"/>
</dbReference>
<dbReference type="GO" id="GO:0034040">
    <property type="term" value="F:ATPase-coupled lipid transmembrane transporter activity"/>
    <property type="evidence" value="ECO:0007669"/>
    <property type="project" value="TreeGrafter"/>
</dbReference>
<dbReference type="InterPro" id="IPR003439">
    <property type="entry name" value="ABC_transporter-like_ATP-bd"/>
</dbReference>
<evidence type="ECO:0000259" key="8">
    <source>
        <dbReference type="PROSITE" id="PS50893"/>
    </source>
</evidence>